<dbReference type="Proteomes" id="UP000255207">
    <property type="component" value="Unassembled WGS sequence"/>
</dbReference>
<comment type="caution">
    <text evidence="4">The sequence shown here is derived from an EMBL/GenBank/DDBJ whole genome shotgun (WGS) entry which is preliminary data.</text>
</comment>
<dbReference type="GO" id="GO:0006749">
    <property type="term" value="P:glutathione metabolic process"/>
    <property type="evidence" value="ECO:0007669"/>
    <property type="project" value="TreeGrafter"/>
</dbReference>
<dbReference type="EMBL" id="QQTP01000025">
    <property type="protein sequence ID" value="RDJ19943.1"/>
    <property type="molecule type" value="Genomic_DNA"/>
</dbReference>
<dbReference type="PANTHER" id="PTHR11365">
    <property type="entry name" value="5-OXOPROLINASE RELATED"/>
    <property type="match status" value="1"/>
</dbReference>
<feature type="domain" description="Acetophenone carboxylase-like C-terminal" evidence="3">
    <location>
        <begin position="541"/>
        <end position="707"/>
    </location>
</feature>
<dbReference type="GO" id="GO:0005829">
    <property type="term" value="C:cytosol"/>
    <property type="evidence" value="ECO:0007669"/>
    <property type="project" value="TreeGrafter"/>
</dbReference>
<dbReference type="AlphaFoldDB" id="A0A370KY80"/>
<gene>
    <name evidence="4" type="ORF">DWE98_27355</name>
</gene>
<evidence type="ECO:0000259" key="3">
    <source>
        <dbReference type="Pfam" id="PF19278"/>
    </source>
</evidence>
<feature type="domain" description="Hydantoinase A/oxoprolinase" evidence="1">
    <location>
        <begin position="248"/>
        <end position="528"/>
    </location>
</feature>
<dbReference type="InterPro" id="IPR045079">
    <property type="entry name" value="Oxoprolinase-like"/>
</dbReference>
<reference evidence="5" key="1">
    <citation type="submission" date="2018-07" db="EMBL/GenBank/DDBJ databases">
        <authorList>
            <person name="Safronova V.I."/>
            <person name="Chirak E.R."/>
            <person name="Sazanova A.L."/>
        </authorList>
    </citation>
    <scope>NUCLEOTIDE SEQUENCE [LARGE SCALE GENOMIC DNA]</scope>
    <source>
        <strain evidence="5">RCAM04685</strain>
    </source>
</reference>
<dbReference type="Pfam" id="PF05378">
    <property type="entry name" value="Hydant_A_N"/>
    <property type="match status" value="1"/>
</dbReference>
<dbReference type="GO" id="GO:0017168">
    <property type="term" value="F:5-oxoprolinase (ATP-hydrolyzing) activity"/>
    <property type="evidence" value="ECO:0007669"/>
    <property type="project" value="TreeGrafter"/>
</dbReference>
<accession>A0A370KY80</accession>
<evidence type="ECO:0000259" key="1">
    <source>
        <dbReference type="Pfam" id="PF01968"/>
    </source>
</evidence>
<proteinExistence type="predicted"/>
<dbReference type="SUPFAM" id="SSF53067">
    <property type="entry name" value="Actin-like ATPase domain"/>
    <property type="match status" value="1"/>
</dbReference>
<name>A0A370KY80_9HYPH</name>
<dbReference type="Pfam" id="PF19278">
    <property type="entry name" value="Hydant_A_C"/>
    <property type="match status" value="1"/>
</dbReference>
<evidence type="ECO:0000259" key="2">
    <source>
        <dbReference type="Pfam" id="PF05378"/>
    </source>
</evidence>
<sequence length="721" mass="76952">MGPVAARGGCVRRADRPYSLRHPGRRPVVRTVQPWECRVTSPQHSLGIDIGGTFTDLSLWRADEERFITLKVPTTRAQPALGVIAGLERLESEHGIRPADIGYFVHGTTIALNTLIERDGARLGLLVTRGFRDLLVIQRLRMPTPYNWRTGRPTPLLPRRHVFEVTGRLGPEGTEEIDLIEADVDAAVDAARAAGLDGLVVCLMHAYRNPVHEQRVRDRVRERAPDLFVCCSHEIWPRMREYERALISIMNAYVMPKIDSYLGDLETRLAGMGLPARPFITQSTGGIVTAASARRNPVETLLSGPAAGVMGAIHAASLVGVSDFITLDIGGTSADVAFVDGGAPRISQSEHVADFPLLMPVVGVSSIGAGGGSVITVDEMGVMRVGPVSVGADPGPVCYGRGGTRPAVTDAFLVGGFLNPDSFAGGHLQLSVEAAREALKPLAERLKRSEAETVEAVIQVAASSIYAELSNLAAKQGVSVADYAMLPFGGAGPLLAAPVADELGITRILVPGAPGTLCSLGALLSDVSKPFVRSIVLPLSEAAGLLAEAFHELSGQARLWLASEAPELSAQRFEVAADMRYLGQSYEIDVAVEPRWLEEADLAAIAGAFHRRHRAMFAHADEAAPVEVVDLRLTIVGTTEKPAARAVAVRAGEALRPSGSRQVVVAGRFEEVPVYLRRAISADSSFVGPAIVEQDDTTIYVAPGWTVGSHASGTLIMERTR</sequence>
<dbReference type="InterPro" id="IPR002821">
    <property type="entry name" value="Hydantoinase_A"/>
</dbReference>
<dbReference type="Pfam" id="PF01968">
    <property type="entry name" value="Hydantoinase_A"/>
    <property type="match status" value="1"/>
</dbReference>
<organism evidence="4 5">
    <name type="scientific">Bosea caraganae</name>
    <dbReference type="NCBI Taxonomy" id="2763117"/>
    <lineage>
        <taxon>Bacteria</taxon>
        <taxon>Pseudomonadati</taxon>
        <taxon>Pseudomonadota</taxon>
        <taxon>Alphaproteobacteria</taxon>
        <taxon>Hyphomicrobiales</taxon>
        <taxon>Boseaceae</taxon>
        <taxon>Bosea</taxon>
    </lineage>
</organism>
<feature type="domain" description="Hydantoinase/oxoprolinase N-terminal" evidence="2">
    <location>
        <begin position="46"/>
        <end position="222"/>
    </location>
</feature>
<evidence type="ECO:0000313" key="4">
    <source>
        <dbReference type="EMBL" id="RDJ19943.1"/>
    </source>
</evidence>
<dbReference type="OrthoDB" id="9759608at2"/>
<protein>
    <submittedName>
        <fullName evidence="4">Hydantoinase/oxoprolinase family protein</fullName>
    </submittedName>
</protein>
<evidence type="ECO:0000313" key="5">
    <source>
        <dbReference type="Proteomes" id="UP000255207"/>
    </source>
</evidence>
<dbReference type="InterPro" id="IPR049517">
    <property type="entry name" value="ACX-like_C"/>
</dbReference>
<dbReference type="InterPro" id="IPR043129">
    <property type="entry name" value="ATPase_NBD"/>
</dbReference>
<keyword evidence="5" id="KW-1185">Reference proteome</keyword>
<dbReference type="InterPro" id="IPR008040">
    <property type="entry name" value="Hydant_A_N"/>
</dbReference>
<dbReference type="PANTHER" id="PTHR11365:SF23">
    <property type="entry name" value="HYPOTHETICAL 5-OXOPROLINASE (EUROFUNG)-RELATED"/>
    <property type="match status" value="1"/>
</dbReference>